<proteinExistence type="predicted"/>
<dbReference type="AlphaFoldDB" id="A0AAN0MF26"/>
<feature type="domain" description="Methylmalonyl-CoA mutase alpha/beta chain catalytic" evidence="5">
    <location>
        <begin position="66"/>
        <end position="157"/>
    </location>
</feature>
<evidence type="ECO:0000313" key="6">
    <source>
        <dbReference type="EMBL" id="BEH01393.1"/>
    </source>
</evidence>
<organism evidence="6 7">
    <name type="scientific">Brooklawnia propionicigenes</name>
    <dbReference type="NCBI Taxonomy" id="3041175"/>
    <lineage>
        <taxon>Bacteria</taxon>
        <taxon>Bacillati</taxon>
        <taxon>Actinomycetota</taxon>
        <taxon>Actinomycetes</taxon>
        <taxon>Propionibacteriales</taxon>
        <taxon>Propionibacteriaceae</taxon>
        <taxon>Brooklawnia</taxon>
    </lineage>
</organism>
<reference evidence="6" key="1">
    <citation type="journal article" date="2024" name="Int. J. Syst. Evol. Microbiol.">
        <title>Brooklawnia propionicigenes sp. nov., a facultatively anaerobic, propionate-producing bacterium isolated from a methanogenic reactor treating waste from cattle farms.</title>
        <authorList>
            <person name="Akita Y."/>
            <person name="Ueki A."/>
            <person name="Tonouchi A."/>
            <person name="Sugawara Y."/>
            <person name="Honma S."/>
            <person name="Kaku N."/>
            <person name="Ueki K."/>
        </authorList>
    </citation>
    <scope>NUCLEOTIDE SEQUENCE</scope>
    <source>
        <strain evidence="6">SH051</strain>
    </source>
</reference>
<dbReference type="GO" id="GO:0031419">
    <property type="term" value="F:cobalamin binding"/>
    <property type="evidence" value="ECO:0007669"/>
    <property type="project" value="UniProtKB-KW"/>
</dbReference>
<evidence type="ECO:0000256" key="3">
    <source>
        <dbReference type="ARBA" id="ARBA00011870"/>
    </source>
</evidence>
<comment type="pathway">
    <text evidence="2">Metabolic intermediate metabolism; propanoyl-CoA degradation; succinyl-CoA from propanoyl-CoA: step 3/3.</text>
</comment>
<dbReference type="NCBIfam" id="TIGR00642">
    <property type="entry name" value="mmCoA_mut_beta"/>
    <property type="match status" value="1"/>
</dbReference>
<dbReference type="EMBL" id="AP028056">
    <property type="protein sequence ID" value="BEH01393.1"/>
    <property type="molecule type" value="Genomic_DNA"/>
</dbReference>
<protein>
    <recommendedName>
        <fullName evidence="4">Methylmalonyl-CoA mutase small subunit</fullName>
        <ecNumber evidence="4">5.4.99.2</ecNumber>
    </recommendedName>
</protein>
<dbReference type="GO" id="GO:0005737">
    <property type="term" value="C:cytoplasm"/>
    <property type="evidence" value="ECO:0007669"/>
    <property type="project" value="TreeGrafter"/>
</dbReference>
<dbReference type="GO" id="GO:0019652">
    <property type="term" value="P:lactate fermentation to propionate and acetate"/>
    <property type="evidence" value="ECO:0007669"/>
    <property type="project" value="InterPro"/>
</dbReference>
<dbReference type="InterPro" id="IPR024067">
    <property type="entry name" value="Me-malonyl-CoA_mutase_sm_su_N"/>
</dbReference>
<name>A0AAN0MF26_9ACTN</name>
<dbReference type="SUPFAM" id="SSF51703">
    <property type="entry name" value="Cobalamin (vitamin B12)-dependent enzymes"/>
    <property type="match status" value="1"/>
</dbReference>
<dbReference type="PANTHER" id="PTHR48101">
    <property type="entry name" value="METHYLMALONYL-COA MUTASE, MITOCHONDRIAL-RELATED"/>
    <property type="match status" value="1"/>
</dbReference>
<dbReference type="InterPro" id="IPR004608">
    <property type="entry name" value="MMCoA_mutase_b"/>
</dbReference>
<gene>
    <name evidence="6" type="ORF">brsh051_06740</name>
</gene>
<dbReference type="RefSeq" id="WP_286267568.1">
    <property type="nucleotide sequence ID" value="NZ_AP028056.1"/>
</dbReference>
<comment type="subunit">
    <text evidence="3">Heterodimer of an alpha and a beta chain.</text>
</comment>
<feature type="domain" description="Methylmalonyl-CoA mutase alpha/beta chain catalytic" evidence="5">
    <location>
        <begin position="227"/>
        <end position="473"/>
    </location>
</feature>
<dbReference type="InterPro" id="IPR006099">
    <property type="entry name" value="MeMalonylCoA_mutase_a/b_cat"/>
</dbReference>
<keyword evidence="7" id="KW-1185">Reference proteome</keyword>
<dbReference type="CDD" id="cd03677">
    <property type="entry name" value="MM_CoA_mutase_beta"/>
    <property type="match status" value="1"/>
</dbReference>
<dbReference type="Pfam" id="PF01642">
    <property type="entry name" value="MM_CoA_mutase"/>
    <property type="match status" value="2"/>
</dbReference>
<dbReference type="Gene3D" id="3.40.50.280">
    <property type="entry name" value="Cobalamin-binding domain"/>
    <property type="match status" value="1"/>
</dbReference>
<dbReference type="KEGG" id="broo:brsh051_06740"/>
<dbReference type="GO" id="GO:0019678">
    <property type="term" value="P:propionate metabolic process, methylmalonyl pathway"/>
    <property type="evidence" value="ECO:0007669"/>
    <property type="project" value="TreeGrafter"/>
</dbReference>
<evidence type="ECO:0000313" key="7">
    <source>
        <dbReference type="Proteomes" id="UP001431656"/>
    </source>
</evidence>
<evidence type="ECO:0000256" key="1">
    <source>
        <dbReference type="ARBA" id="ARBA00000290"/>
    </source>
</evidence>
<dbReference type="GO" id="GO:0004494">
    <property type="term" value="F:methylmalonyl-CoA mutase activity"/>
    <property type="evidence" value="ECO:0007669"/>
    <property type="project" value="UniProtKB-UniRule"/>
</dbReference>
<comment type="catalytic activity">
    <reaction evidence="1">
        <text>(R)-methylmalonyl-CoA = succinyl-CoA</text>
        <dbReference type="Rhea" id="RHEA:22888"/>
        <dbReference type="ChEBI" id="CHEBI:57292"/>
        <dbReference type="ChEBI" id="CHEBI:57326"/>
        <dbReference type="EC" id="5.4.99.2"/>
    </reaction>
</comment>
<dbReference type="PANTHER" id="PTHR48101:SF4">
    <property type="entry name" value="METHYLMALONYL-COA MUTASE, MITOCHONDRIAL"/>
    <property type="match status" value="1"/>
</dbReference>
<dbReference type="EC" id="5.4.99.2" evidence="4"/>
<accession>A0AAN0MF26</accession>
<sequence length="634" mass="66975">MTTPTPPAGASTDVADETPDNLVLAGDFAAPTYDQWAAEVAKVLNKGRPEGKQLSAEQAVERLRFKTVDGIVVEPIYTIDDAIGELGAPASEPFTRGTTVRNGDMDAWDVRALHEDPDPAVTRAAIRTDLERGANSIWLRVDPDAISAADIADDLADVLLELAKIDVSSRTDQQTAADALLAIFEASDKDKSELSLNLGLDPIGVAALNGTTPDLSQLAGYVNRLAEYKKSRAIVVDGTIYHNAGAGDVHEVAWLLASAVEYVRALVEQGVSVDDAFDAINFRVTAAVDELATISRIRALRTAWARVGEVFGVDPAKRGARQHAVTSWREITRDDPYVNILRGTISTFSAAIGGAEAVTVLPFDTVWGLPNDFSRRLARNTQVVLAEESNIGRVNDPAGGAWAIESLTNEIAEAAWAEFQAVEAAGGMVAALAAGHVTEVLADLNAKRSKLVASRKLPVTGVSEFPNPTEAPVTDRTARPEAPVYAGLTWTRNSEVFEQLRDAVAGTDAKVFLACLGTRRDFGGREGFASNYFHIAGLATPNVESADIDEVVKAWQASGTPVACLCSSAKVYGSIGVEAAKALKDAGAARVLLAGNIKELGNVDTAGLIDGTIALGMDVVAGLKDVLNTLGVNK</sequence>
<dbReference type="InterPro" id="IPR016176">
    <property type="entry name" value="Cbl-dep_enz_cat"/>
</dbReference>
<dbReference type="Gene3D" id="1.10.196.20">
    <property type="match status" value="1"/>
</dbReference>
<dbReference type="Proteomes" id="UP001431656">
    <property type="component" value="Chromosome"/>
</dbReference>
<evidence type="ECO:0000259" key="5">
    <source>
        <dbReference type="Pfam" id="PF01642"/>
    </source>
</evidence>
<evidence type="ECO:0000256" key="4">
    <source>
        <dbReference type="NCBIfam" id="TIGR00642"/>
    </source>
</evidence>
<evidence type="ECO:0000256" key="2">
    <source>
        <dbReference type="ARBA" id="ARBA00005146"/>
    </source>
</evidence>
<dbReference type="Gene3D" id="3.20.20.240">
    <property type="entry name" value="Methylmalonyl-CoA mutase"/>
    <property type="match status" value="1"/>
</dbReference>